<keyword evidence="3" id="KW-1185">Reference proteome</keyword>
<accession>A0A1H6SKX5</accession>
<protein>
    <submittedName>
        <fullName evidence="2">Uncharacterized protein</fullName>
    </submittedName>
</protein>
<evidence type="ECO:0000313" key="3">
    <source>
        <dbReference type="Proteomes" id="UP000183028"/>
    </source>
</evidence>
<dbReference type="AlphaFoldDB" id="A0A1H6SKX5"/>
<feature type="compositionally biased region" description="Basic residues" evidence="1">
    <location>
        <begin position="1"/>
        <end position="16"/>
    </location>
</feature>
<gene>
    <name evidence="2" type="ORF">SAMN04487834_101536</name>
</gene>
<dbReference type="Proteomes" id="UP000183028">
    <property type="component" value="Unassembled WGS sequence"/>
</dbReference>
<dbReference type="eggNOG" id="ENOG50342BU">
    <property type="taxonomic scope" value="Bacteria"/>
</dbReference>
<proteinExistence type="predicted"/>
<dbReference type="OrthoDB" id="2578816at2"/>
<name>A0A1H6SKX5_9FIRM</name>
<dbReference type="RefSeq" id="WP_143122779.1">
    <property type="nucleotide sequence ID" value="NZ_FNYK01000015.1"/>
</dbReference>
<reference evidence="3" key="1">
    <citation type="submission" date="2016-10" db="EMBL/GenBank/DDBJ databases">
        <authorList>
            <person name="Varghese N."/>
        </authorList>
    </citation>
    <scope>NUCLEOTIDE SEQUENCE [LARGE SCALE GENOMIC DNA]</scope>
    <source>
        <strain evidence="3">DSM 20406</strain>
    </source>
</reference>
<sequence>MQKMIKKKRLSPRKKAKQEEKRKKAIRTTLDWMDFYSMSNEGIVLKRGHTTRYVKGISLTPYNINLLSNSEKVVAIQSLANSLDRIRFPLYWKFVKTSPDVGAQQGRYSSLMRKETNASVLKLLEMELSKLDWFKRSFPELSFFVLVQEDKDHIDKCYEQMTREIGNVFRVRPMRNMDYINLVKQEFENDTVDEYMITQVLLPSERPGLAKEIDKEEDEDE</sequence>
<evidence type="ECO:0000256" key="1">
    <source>
        <dbReference type="SAM" id="MobiDB-lite"/>
    </source>
</evidence>
<dbReference type="EMBL" id="FNYK01000015">
    <property type="protein sequence ID" value="SEI66544.1"/>
    <property type="molecule type" value="Genomic_DNA"/>
</dbReference>
<organism evidence="2 3">
    <name type="scientific">Sharpea azabuensis</name>
    <dbReference type="NCBI Taxonomy" id="322505"/>
    <lineage>
        <taxon>Bacteria</taxon>
        <taxon>Bacillati</taxon>
        <taxon>Bacillota</taxon>
        <taxon>Erysipelotrichia</taxon>
        <taxon>Erysipelotrichales</taxon>
        <taxon>Coprobacillaceae</taxon>
        <taxon>Sharpea</taxon>
    </lineage>
</organism>
<evidence type="ECO:0000313" key="2">
    <source>
        <dbReference type="EMBL" id="SEI66544.1"/>
    </source>
</evidence>
<feature type="region of interest" description="Disordered" evidence="1">
    <location>
        <begin position="1"/>
        <end position="23"/>
    </location>
</feature>